<sequence length="220" mass="24652">MSEGEEELPEELPSESEYVRRAKEEESRKEEERKKAAAEVIDWAIRYCETCIQHNRTRYLVMMTITMIVLLVAIAGLMALGYLSCVYGDTTVKGVVDQKSSEPAFGFKAEYWVGLGFVSFFVFAISILMSLCRSCLNEISKYEYFAIGFMRIKITAEAYNQLFQEEARDALTGGAFIVPQKTGLFSRGKVESPLPGHPASDVVTSILNKILDKVSVDVRG</sequence>
<dbReference type="EMBL" id="CP036279">
    <property type="protein sequence ID" value="QDU63703.1"/>
    <property type="molecule type" value="Genomic_DNA"/>
</dbReference>
<proteinExistence type="predicted"/>
<protein>
    <submittedName>
        <fullName evidence="3">Uncharacterized protein</fullName>
    </submittedName>
</protein>
<evidence type="ECO:0000313" key="3">
    <source>
        <dbReference type="EMBL" id="QDU63703.1"/>
    </source>
</evidence>
<name>A0A518B9W3_9BACT</name>
<evidence type="ECO:0000313" key="4">
    <source>
        <dbReference type="Proteomes" id="UP000317093"/>
    </source>
</evidence>
<keyword evidence="2" id="KW-0472">Membrane</keyword>
<feature type="compositionally biased region" description="Acidic residues" evidence="1">
    <location>
        <begin position="1"/>
        <end position="14"/>
    </location>
</feature>
<feature type="compositionally biased region" description="Basic and acidic residues" evidence="1">
    <location>
        <begin position="17"/>
        <end position="31"/>
    </location>
</feature>
<evidence type="ECO:0000256" key="2">
    <source>
        <dbReference type="SAM" id="Phobius"/>
    </source>
</evidence>
<evidence type="ECO:0000256" key="1">
    <source>
        <dbReference type="SAM" id="MobiDB-lite"/>
    </source>
</evidence>
<keyword evidence="2" id="KW-0812">Transmembrane</keyword>
<organism evidence="3 4">
    <name type="scientific">Kolteria novifilia</name>
    <dbReference type="NCBI Taxonomy" id="2527975"/>
    <lineage>
        <taxon>Bacteria</taxon>
        <taxon>Pseudomonadati</taxon>
        <taxon>Planctomycetota</taxon>
        <taxon>Planctomycetia</taxon>
        <taxon>Kolteriales</taxon>
        <taxon>Kolteriaceae</taxon>
        <taxon>Kolteria</taxon>
    </lineage>
</organism>
<dbReference type="AlphaFoldDB" id="A0A518B9W3"/>
<dbReference type="KEGG" id="knv:Pan216_45840"/>
<keyword evidence="2" id="KW-1133">Transmembrane helix</keyword>
<reference evidence="3 4" key="1">
    <citation type="submission" date="2019-02" db="EMBL/GenBank/DDBJ databases">
        <title>Deep-cultivation of Planctomycetes and their phenomic and genomic characterization uncovers novel biology.</title>
        <authorList>
            <person name="Wiegand S."/>
            <person name="Jogler M."/>
            <person name="Boedeker C."/>
            <person name="Pinto D."/>
            <person name="Vollmers J."/>
            <person name="Rivas-Marin E."/>
            <person name="Kohn T."/>
            <person name="Peeters S.H."/>
            <person name="Heuer A."/>
            <person name="Rast P."/>
            <person name="Oberbeckmann S."/>
            <person name="Bunk B."/>
            <person name="Jeske O."/>
            <person name="Meyerdierks A."/>
            <person name="Storesund J.E."/>
            <person name="Kallscheuer N."/>
            <person name="Luecker S."/>
            <person name="Lage O.M."/>
            <person name="Pohl T."/>
            <person name="Merkel B.J."/>
            <person name="Hornburger P."/>
            <person name="Mueller R.-W."/>
            <person name="Bruemmer F."/>
            <person name="Labrenz M."/>
            <person name="Spormann A.M."/>
            <person name="Op den Camp H."/>
            <person name="Overmann J."/>
            <person name="Amann R."/>
            <person name="Jetten M.S.M."/>
            <person name="Mascher T."/>
            <person name="Medema M.H."/>
            <person name="Devos D.P."/>
            <person name="Kaster A.-K."/>
            <person name="Ovreas L."/>
            <person name="Rohde M."/>
            <person name="Galperin M.Y."/>
            <person name="Jogler C."/>
        </authorList>
    </citation>
    <scope>NUCLEOTIDE SEQUENCE [LARGE SCALE GENOMIC DNA]</scope>
    <source>
        <strain evidence="3 4">Pan216</strain>
    </source>
</reference>
<gene>
    <name evidence="3" type="ORF">Pan216_45840</name>
</gene>
<dbReference type="OrthoDB" id="7068516at2"/>
<feature type="transmembrane region" description="Helical" evidence="2">
    <location>
        <begin position="111"/>
        <end position="132"/>
    </location>
</feature>
<accession>A0A518B9W3</accession>
<feature type="region of interest" description="Disordered" evidence="1">
    <location>
        <begin position="1"/>
        <end position="31"/>
    </location>
</feature>
<keyword evidence="4" id="KW-1185">Reference proteome</keyword>
<dbReference type="Proteomes" id="UP000317093">
    <property type="component" value="Chromosome"/>
</dbReference>
<dbReference type="RefSeq" id="WP_145261370.1">
    <property type="nucleotide sequence ID" value="NZ_CP036279.1"/>
</dbReference>
<feature type="transmembrane region" description="Helical" evidence="2">
    <location>
        <begin position="59"/>
        <end position="83"/>
    </location>
</feature>